<organism evidence="1">
    <name type="scientific">Cyberlindnera fabianii</name>
    <name type="common">Yeast</name>
    <name type="synonym">Hansenula fabianii</name>
    <dbReference type="NCBI Taxonomy" id="36022"/>
    <lineage>
        <taxon>Eukaryota</taxon>
        <taxon>Fungi</taxon>
        <taxon>Dikarya</taxon>
        <taxon>Ascomycota</taxon>
        <taxon>Saccharomycotina</taxon>
        <taxon>Saccharomycetes</taxon>
        <taxon>Phaffomycetales</taxon>
        <taxon>Phaffomycetaceae</taxon>
        <taxon>Cyberlindnera</taxon>
    </lineage>
</organism>
<protein>
    <submittedName>
        <fullName evidence="1">CYFA0S30e00881g1_1</fullName>
    </submittedName>
</protein>
<dbReference type="EMBL" id="LK052915">
    <property type="protein sequence ID" value="CDR47251.1"/>
    <property type="molecule type" value="Genomic_DNA"/>
</dbReference>
<accession>A0A061BBD2</accession>
<dbReference type="VEuPathDB" id="FungiDB:BON22_4675"/>
<dbReference type="AlphaFoldDB" id="A0A061BBD2"/>
<reference evidence="1" key="1">
    <citation type="journal article" date="2014" name="Genome Announc.">
        <title>Genome sequence of the yeast Cyberlindnera fabianii (Hansenula fabianii).</title>
        <authorList>
            <person name="Freel K.C."/>
            <person name="Sarilar V."/>
            <person name="Neuveglise C."/>
            <person name="Devillers H."/>
            <person name="Friedrich A."/>
            <person name="Schacherer J."/>
        </authorList>
    </citation>
    <scope>NUCLEOTIDE SEQUENCE</scope>
    <source>
        <strain evidence="1">YJS4271</strain>
    </source>
</reference>
<proteinExistence type="predicted"/>
<dbReference type="PhylomeDB" id="A0A061BBD2"/>
<sequence>MVGSMSHKAISPDTGTSSNRSLLVDCPNEIFYRICQNIHYMDDFANLALVPILKTRLKHFVRLVTEWPQLYFIPSALRDFPRFSFDTPAPNYSINLCETNQFSVVDQLNDMFRDVKSRSHVHNIIYVFDINTLSSHQIARTYKPKFDELNDIFDDPSCFIVSGRSAVTIDAFEVKPEQFQAPFLQELVYDGKGGVFPWLKPRKVKIYGDVPWDSGYVNFDCVEDLIAHYEMRHGSHTGHELGQRMKVSGVTASCLKTIELNEVTVIRGLDLPVVRTFVLTLSSASDARRNNTAELFRPHVSNINAPLCKQFWVTVDTETWLDSDLETPIHIHPEVLELSFPSLTEFSLNYRAKVVQDDIKNLRILHDSGVVLHGNPSRELIGWPSAEKIQIHGPPIWPTFLIGCSKVKELILIMKLGPTHRCRTLGTMKNLERLELHETSEDVRSPYEKSNSFGTVSNFSDFIKAPNLITLKWTQDVKHNLITLTQQDLLKMPHLKHLEPICLLKYI</sequence>
<name>A0A061BBD2_CYBFA</name>
<gene>
    <name evidence="1" type="ORF">CYFA0S_30e00881g</name>
</gene>
<evidence type="ECO:0000313" key="1">
    <source>
        <dbReference type="EMBL" id="CDR47251.1"/>
    </source>
</evidence>